<reference evidence="2 3" key="1">
    <citation type="submission" date="2023-01" db="EMBL/GenBank/DDBJ databases">
        <authorList>
            <person name="Whitehead M."/>
        </authorList>
    </citation>
    <scope>NUCLEOTIDE SEQUENCE [LARGE SCALE GENOMIC DNA]</scope>
</reference>
<protein>
    <submittedName>
        <fullName evidence="2">Uncharacterized protein</fullName>
    </submittedName>
</protein>
<feature type="compositionally biased region" description="Basic and acidic residues" evidence="1">
    <location>
        <begin position="1"/>
        <end position="25"/>
    </location>
</feature>
<evidence type="ECO:0000313" key="2">
    <source>
        <dbReference type="EMBL" id="CAI6362118.1"/>
    </source>
</evidence>
<dbReference type="EMBL" id="CARXXK010000003">
    <property type="protein sequence ID" value="CAI6362118.1"/>
    <property type="molecule type" value="Genomic_DNA"/>
</dbReference>
<gene>
    <name evidence="2" type="ORF">MEUPH1_LOCUS17223</name>
</gene>
<evidence type="ECO:0000256" key="1">
    <source>
        <dbReference type="SAM" id="MobiDB-lite"/>
    </source>
</evidence>
<dbReference type="AlphaFoldDB" id="A0AAV0X239"/>
<dbReference type="Proteomes" id="UP001160148">
    <property type="component" value="Unassembled WGS sequence"/>
</dbReference>
<accession>A0AAV0X239</accession>
<proteinExistence type="predicted"/>
<name>A0AAV0X239_9HEMI</name>
<keyword evidence="3" id="KW-1185">Reference proteome</keyword>
<sequence>MLHDRDKRQWRDIDERQPKPSDRVRHALGPKLFDGHSIEASGRRLWSVLQQFSHLVAAVDHVALRPTHFHERAVRPERVVEVVQEPGQVQVHANRKPSGYVHFRVIVPVTVQERREPVP</sequence>
<feature type="region of interest" description="Disordered" evidence="1">
    <location>
        <begin position="1"/>
        <end position="27"/>
    </location>
</feature>
<comment type="caution">
    <text evidence="2">The sequence shown here is derived from an EMBL/GenBank/DDBJ whole genome shotgun (WGS) entry which is preliminary data.</text>
</comment>
<evidence type="ECO:0000313" key="3">
    <source>
        <dbReference type="Proteomes" id="UP001160148"/>
    </source>
</evidence>
<organism evidence="2 3">
    <name type="scientific">Macrosiphum euphorbiae</name>
    <name type="common">potato aphid</name>
    <dbReference type="NCBI Taxonomy" id="13131"/>
    <lineage>
        <taxon>Eukaryota</taxon>
        <taxon>Metazoa</taxon>
        <taxon>Ecdysozoa</taxon>
        <taxon>Arthropoda</taxon>
        <taxon>Hexapoda</taxon>
        <taxon>Insecta</taxon>
        <taxon>Pterygota</taxon>
        <taxon>Neoptera</taxon>
        <taxon>Paraneoptera</taxon>
        <taxon>Hemiptera</taxon>
        <taxon>Sternorrhyncha</taxon>
        <taxon>Aphidomorpha</taxon>
        <taxon>Aphidoidea</taxon>
        <taxon>Aphididae</taxon>
        <taxon>Macrosiphini</taxon>
        <taxon>Macrosiphum</taxon>
    </lineage>
</organism>